<dbReference type="GO" id="GO:0015628">
    <property type="term" value="P:protein secretion by the type II secretion system"/>
    <property type="evidence" value="ECO:0007669"/>
    <property type="project" value="InterPro"/>
</dbReference>
<reference evidence="11" key="1">
    <citation type="submission" date="2016-10" db="EMBL/GenBank/DDBJ databases">
        <authorList>
            <person name="de Groot N.N."/>
        </authorList>
    </citation>
    <scope>NUCLEOTIDE SEQUENCE</scope>
</reference>
<evidence type="ECO:0000256" key="8">
    <source>
        <dbReference type="ARBA" id="ARBA00023136"/>
    </source>
</evidence>
<dbReference type="Gene3D" id="3.30.1300.30">
    <property type="entry name" value="GSPII I/J protein-like"/>
    <property type="match status" value="1"/>
</dbReference>
<protein>
    <submittedName>
        <fullName evidence="11">General secretion pathway protein I</fullName>
    </submittedName>
</protein>
<dbReference type="Pfam" id="PF02501">
    <property type="entry name" value="T2SSI"/>
    <property type="match status" value="1"/>
</dbReference>
<dbReference type="AlphaFoldDB" id="A0A1W1DBR7"/>
<keyword evidence="7 9" id="KW-1133">Transmembrane helix</keyword>
<dbReference type="InterPro" id="IPR003413">
    <property type="entry name" value="T2SS_GspI_C"/>
</dbReference>
<comment type="subcellular location">
    <subcellularLocation>
        <location evidence="1">Cell inner membrane</location>
        <topology evidence="1">Single-pass membrane protein</topology>
    </subcellularLocation>
</comment>
<evidence type="ECO:0000256" key="6">
    <source>
        <dbReference type="ARBA" id="ARBA00022692"/>
    </source>
</evidence>
<dbReference type="NCBIfam" id="TIGR01707">
    <property type="entry name" value="gspI"/>
    <property type="match status" value="1"/>
</dbReference>
<feature type="transmembrane region" description="Helical" evidence="9">
    <location>
        <begin position="6"/>
        <end position="25"/>
    </location>
</feature>
<sequence>MMQKGFTLIEVLIALVIVSISALGLSRLSDQNIKHTAYLEQKTFANLAATNLTNSQRLNDKTVLGYDNGSYQLAKQVWLWTSHVSSTPNKDILKIEMSVFQTVQQQEQEQHLAKHILYLPK</sequence>
<dbReference type="EMBL" id="FPHQ01000282">
    <property type="protein sequence ID" value="SFV78058.1"/>
    <property type="molecule type" value="Genomic_DNA"/>
</dbReference>
<gene>
    <name evidence="11" type="ORF">MNB_SUP05-10-581</name>
</gene>
<proteinExistence type="inferred from homology"/>
<evidence type="ECO:0000256" key="7">
    <source>
        <dbReference type="ARBA" id="ARBA00022989"/>
    </source>
</evidence>
<evidence type="ECO:0000259" key="10">
    <source>
        <dbReference type="Pfam" id="PF02501"/>
    </source>
</evidence>
<dbReference type="PANTHER" id="PTHR38779">
    <property type="entry name" value="TYPE II SECRETION SYSTEM PROTEIN I-RELATED"/>
    <property type="match status" value="1"/>
</dbReference>
<accession>A0A1W1DBR7</accession>
<keyword evidence="8 9" id="KW-0472">Membrane</keyword>
<dbReference type="InterPro" id="IPR010052">
    <property type="entry name" value="T2SS_protein-GspI"/>
</dbReference>
<dbReference type="GO" id="GO:0015627">
    <property type="term" value="C:type II protein secretion system complex"/>
    <property type="evidence" value="ECO:0007669"/>
    <property type="project" value="InterPro"/>
</dbReference>
<keyword evidence="5" id="KW-0997">Cell inner membrane</keyword>
<dbReference type="Pfam" id="PF07963">
    <property type="entry name" value="N_methyl"/>
    <property type="match status" value="1"/>
</dbReference>
<evidence type="ECO:0000256" key="4">
    <source>
        <dbReference type="ARBA" id="ARBA00022481"/>
    </source>
</evidence>
<organism evidence="11">
    <name type="scientific">hydrothermal vent metagenome</name>
    <dbReference type="NCBI Taxonomy" id="652676"/>
    <lineage>
        <taxon>unclassified sequences</taxon>
        <taxon>metagenomes</taxon>
        <taxon>ecological metagenomes</taxon>
    </lineage>
</organism>
<keyword evidence="6 9" id="KW-0812">Transmembrane</keyword>
<evidence type="ECO:0000256" key="1">
    <source>
        <dbReference type="ARBA" id="ARBA00004377"/>
    </source>
</evidence>
<evidence type="ECO:0000256" key="3">
    <source>
        <dbReference type="ARBA" id="ARBA00022475"/>
    </source>
</evidence>
<evidence type="ECO:0000313" key="11">
    <source>
        <dbReference type="EMBL" id="SFV78058.1"/>
    </source>
</evidence>
<feature type="domain" description="Type II secretion system protein GspI C-terminal" evidence="10">
    <location>
        <begin position="39"/>
        <end position="109"/>
    </location>
</feature>
<dbReference type="PROSITE" id="PS00409">
    <property type="entry name" value="PROKAR_NTER_METHYL"/>
    <property type="match status" value="1"/>
</dbReference>
<evidence type="ECO:0000256" key="9">
    <source>
        <dbReference type="SAM" id="Phobius"/>
    </source>
</evidence>
<dbReference type="InterPro" id="IPR045584">
    <property type="entry name" value="Pilin-like"/>
</dbReference>
<dbReference type="PANTHER" id="PTHR38779:SF2">
    <property type="entry name" value="TYPE II SECRETION SYSTEM PROTEIN I-RELATED"/>
    <property type="match status" value="1"/>
</dbReference>
<comment type="similarity">
    <text evidence="2">Belongs to the GSP I family.</text>
</comment>
<dbReference type="NCBIfam" id="TIGR02532">
    <property type="entry name" value="IV_pilin_GFxxxE"/>
    <property type="match status" value="1"/>
</dbReference>
<evidence type="ECO:0000256" key="2">
    <source>
        <dbReference type="ARBA" id="ARBA00008358"/>
    </source>
</evidence>
<dbReference type="InterPro" id="IPR012902">
    <property type="entry name" value="N_methyl_site"/>
</dbReference>
<name>A0A1W1DBR7_9ZZZZ</name>
<keyword evidence="4" id="KW-0488">Methylation</keyword>
<evidence type="ECO:0000256" key="5">
    <source>
        <dbReference type="ARBA" id="ARBA00022519"/>
    </source>
</evidence>
<keyword evidence="3" id="KW-1003">Cell membrane</keyword>
<dbReference type="SUPFAM" id="SSF54523">
    <property type="entry name" value="Pili subunits"/>
    <property type="match status" value="1"/>
</dbReference>
<dbReference type="GO" id="GO:0005886">
    <property type="term" value="C:plasma membrane"/>
    <property type="evidence" value="ECO:0007669"/>
    <property type="project" value="UniProtKB-SubCell"/>
</dbReference>